<comment type="caution">
    <text evidence="6">The sequence shown here is derived from an EMBL/GenBank/DDBJ whole genome shotgun (WGS) entry which is preliminary data.</text>
</comment>
<dbReference type="GO" id="GO:0003677">
    <property type="term" value="F:DNA binding"/>
    <property type="evidence" value="ECO:0007669"/>
    <property type="project" value="UniProtKB-KW"/>
</dbReference>
<protein>
    <submittedName>
        <fullName evidence="6">LysR family transcriptional regulator</fullName>
    </submittedName>
</protein>
<dbReference type="AlphaFoldDB" id="A0A3N2DPY9"/>
<dbReference type="Gene3D" id="1.10.10.10">
    <property type="entry name" value="Winged helix-like DNA-binding domain superfamily/Winged helix DNA-binding domain"/>
    <property type="match status" value="1"/>
</dbReference>
<sequence length="321" mass="35098">MLETSISPEILERHLVSRMKIKHLRLLVTVGEQGNIFKAAQLMNMVQPAATKTIRDIENALGIVLFNRSSRGVTMTPYGEVLVKHSKLILSQIKHVSEELSSIKEGVLGRVTIGTLLAASPSLLPKSLAALKADRPGVSVEVIEGTNDMLLPSLQMGDIDIVVGRLPEIQENEGLISEVLYYEPVALVARTGHPLASKKRLTLKDLIDEQWILPSSGTTLRREIDNAFHKAGLAVPQNAIECVSILTNRTLLIETDMIAAMPYQVIRSYEDIGLLAQLPVKIKADLGPVGYTIRANTELTPAANHLLGILKATAQQMSDRE</sequence>
<dbReference type="InterPro" id="IPR036390">
    <property type="entry name" value="WH_DNA-bd_sf"/>
</dbReference>
<keyword evidence="7" id="KW-1185">Reference proteome</keyword>
<comment type="similarity">
    <text evidence="1">Belongs to the LysR transcriptional regulatory family.</text>
</comment>
<dbReference type="PANTHER" id="PTHR30419:SF8">
    <property type="entry name" value="NITROGEN ASSIMILATION TRANSCRIPTIONAL ACTIVATOR-RELATED"/>
    <property type="match status" value="1"/>
</dbReference>
<dbReference type="InterPro" id="IPR005119">
    <property type="entry name" value="LysR_subst-bd"/>
</dbReference>
<dbReference type="InterPro" id="IPR000847">
    <property type="entry name" value="LysR_HTH_N"/>
</dbReference>
<dbReference type="Pfam" id="PF03466">
    <property type="entry name" value="LysR_substrate"/>
    <property type="match status" value="1"/>
</dbReference>
<keyword evidence="2" id="KW-0805">Transcription regulation</keyword>
<evidence type="ECO:0000256" key="4">
    <source>
        <dbReference type="ARBA" id="ARBA00023163"/>
    </source>
</evidence>
<dbReference type="Gene3D" id="3.40.190.290">
    <property type="match status" value="1"/>
</dbReference>
<proteinExistence type="inferred from homology"/>
<dbReference type="GO" id="GO:0003700">
    <property type="term" value="F:DNA-binding transcription factor activity"/>
    <property type="evidence" value="ECO:0007669"/>
    <property type="project" value="InterPro"/>
</dbReference>
<dbReference type="PROSITE" id="PS50931">
    <property type="entry name" value="HTH_LYSR"/>
    <property type="match status" value="1"/>
</dbReference>
<dbReference type="SUPFAM" id="SSF53850">
    <property type="entry name" value="Periplasmic binding protein-like II"/>
    <property type="match status" value="1"/>
</dbReference>
<dbReference type="EMBL" id="RKHR01000004">
    <property type="protein sequence ID" value="ROS01689.1"/>
    <property type="molecule type" value="Genomic_DNA"/>
</dbReference>
<keyword evidence="3" id="KW-0238">DNA-binding</keyword>
<keyword evidence="4" id="KW-0804">Transcription</keyword>
<evidence type="ECO:0000259" key="5">
    <source>
        <dbReference type="PROSITE" id="PS50931"/>
    </source>
</evidence>
<dbReference type="SUPFAM" id="SSF46785">
    <property type="entry name" value="Winged helix' DNA-binding domain"/>
    <property type="match status" value="1"/>
</dbReference>
<dbReference type="Pfam" id="PF00126">
    <property type="entry name" value="HTH_1"/>
    <property type="match status" value="1"/>
</dbReference>
<dbReference type="InterPro" id="IPR037405">
    <property type="entry name" value="GbpR_PBP2"/>
</dbReference>
<evidence type="ECO:0000313" key="7">
    <source>
        <dbReference type="Proteomes" id="UP000275394"/>
    </source>
</evidence>
<evidence type="ECO:0000256" key="2">
    <source>
        <dbReference type="ARBA" id="ARBA00023015"/>
    </source>
</evidence>
<dbReference type="CDD" id="cd08435">
    <property type="entry name" value="PBP2_GbpR"/>
    <property type="match status" value="1"/>
</dbReference>
<dbReference type="GO" id="GO:0005829">
    <property type="term" value="C:cytosol"/>
    <property type="evidence" value="ECO:0007669"/>
    <property type="project" value="TreeGrafter"/>
</dbReference>
<evidence type="ECO:0000313" key="6">
    <source>
        <dbReference type="EMBL" id="ROS01689.1"/>
    </source>
</evidence>
<feature type="domain" description="HTH lysR-type" evidence="5">
    <location>
        <begin position="19"/>
        <end position="76"/>
    </location>
</feature>
<dbReference type="Proteomes" id="UP000275394">
    <property type="component" value="Unassembled WGS sequence"/>
</dbReference>
<name>A0A3N2DPY9_9GAMM</name>
<dbReference type="InterPro" id="IPR050950">
    <property type="entry name" value="HTH-type_LysR_regulators"/>
</dbReference>
<reference evidence="6 7" key="1">
    <citation type="submission" date="2018-11" db="EMBL/GenBank/DDBJ databases">
        <title>Genomic Encyclopedia of Type Strains, Phase IV (KMG-IV): sequencing the most valuable type-strain genomes for metagenomic binning, comparative biology and taxonomic classification.</title>
        <authorList>
            <person name="Goeker M."/>
        </authorList>
    </citation>
    <scope>NUCLEOTIDE SEQUENCE [LARGE SCALE GENOMIC DNA]</scope>
    <source>
        <strain evidence="6 7">DSM 100316</strain>
    </source>
</reference>
<accession>A0A3N2DPY9</accession>
<gene>
    <name evidence="6" type="ORF">EDC56_2134</name>
</gene>
<evidence type="ECO:0000256" key="3">
    <source>
        <dbReference type="ARBA" id="ARBA00023125"/>
    </source>
</evidence>
<evidence type="ECO:0000256" key="1">
    <source>
        <dbReference type="ARBA" id="ARBA00009437"/>
    </source>
</evidence>
<dbReference type="InterPro" id="IPR036388">
    <property type="entry name" value="WH-like_DNA-bd_sf"/>
</dbReference>
<dbReference type="PANTHER" id="PTHR30419">
    <property type="entry name" value="HTH-TYPE TRANSCRIPTIONAL REGULATOR YBHD"/>
    <property type="match status" value="1"/>
</dbReference>
<organism evidence="6 7">
    <name type="scientific">Sinobacterium caligoides</name>
    <dbReference type="NCBI Taxonomy" id="933926"/>
    <lineage>
        <taxon>Bacteria</taxon>
        <taxon>Pseudomonadati</taxon>
        <taxon>Pseudomonadota</taxon>
        <taxon>Gammaproteobacteria</taxon>
        <taxon>Cellvibrionales</taxon>
        <taxon>Spongiibacteraceae</taxon>
        <taxon>Sinobacterium</taxon>
    </lineage>
</organism>
<dbReference type="RefSeq" id="WP_245980681.1">
    <property type="nucleotide sequence ID" value="NZ_RKHR01000004.1"/>
</dbReference>